<evidence type="ECO:0000313" key="3">
    <source>
        <dbReference type="Proteomes" id="UP000199138"/>
    </source>
</evidence>
<accession>A0A1I7IBN3</accession>
<name>A0A1I7IBN3_9FLAO</name>
<dbReference type="STRING" id="1224947.SAMN05216480_11473"/>
<proteinExistence type="predicted"/>
<dbReference type="EMBL" id="FPBK01000014">
    <property type="protein sequence ID" value="SFU70349.1"/>
    <property type="molecule type" value="Genomic_DNA"/>
</dbReference>
<keyword evidence="1" id="KW-1133">Transmembrane helix</keyword>
<evidence type="ECO:0000256" key="1">
    <source>
        <dbReference type="SAM" id="Phobius"/>
    </source>
</evidence>
<dbReference type="Proteomes" id="UP000199138">
    <property type="component" value="Unassembled WGS sequence"/>
</dbReference>
<keyword evidence="1" id="KW-0472">Membrane</keyword>
<gene>
    <name evidence="2" type="ORF">SAMN05216480_11473</name>
</gene>
<organism evidence="2 3">
    <name type="scientific">Pustulibacterium marinum</name>
    <dbReference type="NCBI Taxonomy" id="1224947"/>
    <lineage>
        <taxon>Bacteria</taxon>
        <taxon>Pseudomonadati</taxon>
        <taxon>Bacteroidota</taxon>
        <taxon>Flavobacteriia</taxon>
        <taxon>Flavobacteriales</taxon>
        <taxon>Flavobacteriaceae</taxon>
        <taxon>Pustulibacterium</taxon>
    </lineage>
</organism>
<keyword evidence="3" id="KW-1185">Reference proteome</keyword>
<feature type="transmembrane region" description="Helical" evidence="1">
    <location>
        <begin position="7"/>
        <end position="24"/>
    </location>
</feature>
<evidence type="ECO:0000313" key="2">
    <source>
        <dbReference type="EMBL" id="SFU70349.1"/>
    </source>
</evidence>
<sequence length="74" mass="8475">MKIRLNALASDIIISVYVAVTLLLRVNYETQITVDPLTSILIGLSFMIILWVFIKLKVLNPNWFGLFKYKQSSS</sequence>
<keyword evidence="1" id="KW-0812">Transmembrane</keyword>
<reference evidence="2 3" key="1">
    <citation type="submission" date="2016-10" db="EMBL/GenBank/DDBJ databases">
        <authorList>
            <person name="de Groot N.N."/>
        </authorList>
    </citation>
    <scope>NUCLEOTIDE SEQUENCE [LARGE SCALE GENOMIC DNA]</scope>
    <source>
        <strain evidence="2 3">CGMCC 1.12333</strain>
    </source>
</reference>
<dbReference type="OrthoDB" id="1190857at2"/>
<protein>
    <submittedName>
        <fullName evidence="2">Uncharacterized protein</fullName>
    </submittedName>
</protein>
<dbReference type="AlphaFoldDB" id="A0A1I7IBN3"/>
<feature type="transmembrane region" description="Helical" evidence="1">
    <location>
        <begin position="36"/>
        <end position="54"/>
    </location>
</feature>